<keyword evidence="3" id="KW-0804">Transcription</keyword>
<dbReference type="PROSITE" id="PS50043">
    <property type="entry name" value="HTH_LUXR_2"/>
    <property type="match status" value="1"/>
</dbReference>
<dbReference type="InterPro" id="IPR036388">
    <property type="entry name" value="WH-like_DNA-bd_sf"/>
</dbReference>
<keyword evidence="1" id="KW-0805">Transcription regulation</keyword>
<sequence>MNRSPENFTKIQFVAKSKLYKPALRKEFVNRKALIDQLEANISAPFTLVSASTGCGKSITVSQWIEEKGHNYGWLSLDEEHNDVQVFLTYIVALFKEQWPQRTFHLESLLGGSDLPSNLISALLINDLDETHEPYVLVLDDYHVIREQKIHEIIQEILQFPPEKFHLVILTRRDPPFKMARLRAQNKLLEIRMVDLAFTAEEAIKLRSKIASTITDEQIKSLIQNTEGWITGITVGLMGLKEGISFEKILASLTNSNSIISDLFDEVVYKGLPINIQKYLILTSLLDQFSLELIRTMEAAIDDSDLTQPGCREFIRLSRERNFFLIPLDSTGQWYRYHHLFRSQLNYRTERYFTKEVVERLYKAASGWFEENQMFEESLIYAIRSKDLQFAVTVFNRHRIELFNHDRIQKLNQFISLFPPQAMNDCLEIVLSSAMLQNYNANFVDLAKHIDRAEELSKALDFYKPYDRKLFGELHCLKDIMSFKLGDIERTLFYAEKAMEFIPGDEHYFHRESSVAYYSMALYVKGLKDQALENLDSEFGKFASSDPYYKMRLLQGRCLIHFLEGNTDLLATDGEALKTFAASDIFPAAWMMGAYSLATSLYITNRLDKIGEFHEDLKKHRYRGWPLWIMHFYFIKCLSDMATGKWEELDREITHCEILANEFDQESIKGLVKAFQVEVFLRKGDIDSAVAISPFANFNVGSSFWGLYYIPELTQVKLLILTGKEEKGKELLENLIHSAREFRKNNHLIQCLALKAIVYARESRYEQAKELLCEALALSKDLNHKRTFLDMGWGILPLLKEIGETHADNAHVLSLLNAFEEEKRYSLKKGPEKIITPKKSISGLSKRELEILLLVSRGANNGDIAEELFISLDTVKKHLYRAYQKLYVNNRMAAVRRAQELDLLPEE</sequence>
<dbReference type="PANTHER" id="PTHR44688">
    <property type="entry name" value="DNA-BINDING TRANSCRIPTIONAL ACTIVATOR DEVR_DOSR"/>
    <property type="match status" value="1"/>
</dbReference>
<evidence type="ECO:0000259" key="4">
    <source>
        <dbReference type="PROSITE" id="PS50043"/>
    </source>
</evidence>
<dbReference type="InterPro" id="IPR059106">
    <property type="entry name" value="WHD_MalT"/>
</dbReference>
<dbReference type="CDD" id="cd06170">
    <property type="entry name" value="LuxR_C_like"/>
    <property type="match status" value="1"/>
</dbReference>
<dbReference type="Gene3D" id="1.25.40.10">
    <property type="entry name" value="Tetratricopeptide repeat domain"/>
    <property type="match status" value="1"/>
</dbReference>
<dbReference type="Pfam" id="PF00196">
    <property type="entry name" value="GerE"/>
    <property type="match status" value="1"/>
</dbReference>
<accession>A0A1N6H3X8</accession>
<dbReference type="InterPro" id="IPR016032">
    <property type="entry name" value="Sig_transdc_resp-reg_C-effctor"/>
</dbReference>
<keyword evidence="6" id="KW-1185">Reference proteome</keyword>
<evidence type="ECO:0000256" key="2">
    <source>
        <dbReference type="ARBA" id="ARBA00023125"/>
    </source>
</evidence>
<dbReference type="Pfam" id="PF17874">
    <property type="entry name" value="TPR_MalT"/>
    <property type="match status" value="1"/>
</dbReference>
<dbReference type="Gene3D" id="1.10.10.10">
    <property type="entry name" value="Winged helix-like DNA-binding domain superfamily/Winged helix DNA-binding domain"/>
    <property type="match status" value="1"/>
</dbReference>
<keyword evidence="2" id="KW-0238">DNA-binding</keyword>
<dbReference type="STRING" id="226505.SAMN05444394_3533"/>
<dbReference type="SUPFAM" id="SSF46894">
    <property type="entry name" value="C-terminal effector domain of the bipartite response regulators"/>
    <property type="match status" value="1"/>
</dbReference>
<evidence type="ECO:0000313" key="5">
    <source>
        <dbReference type="EMBL" id="SIO14463.1"/>
    </source>
</evidence>
<dbReference type="GO" id="GO:0003677">
    <property type="term" value="F:DNA binding"/>
    <property type="evidence" value="ECO:0007669"/>
    <property type="project" value="UniProtKB-KW"/>
</dbReference>
<dbReference type="RefSeq" id="WP_074226319.1">
    <property type="nucleotide sequence ID" value="NZ_FSRC01000003.1"/>
</dbReference>
<dbReference type="InterPro" id="IPR027417">
    <property type="entry name" value="P-loop_NTPase"/>
</dbReference>
<dbReference type="Proteomes" id="UP000185221">
    <property type="component" value="Unassembled WGS sequence"/>
</dbReference>
<dbReference type="PANTHER" id="PTHR44688:SF16">
    <property type="entry name" value="DNA-BINDING TRANSCRIPTIONAL ACTIVATOR DEVR_DOSR"/>
    <property type="match status" value="1"/>
</dbReference>
<proteinExistence type="predicted"/>
<dbReference type="Gene3D" id="3.40.50.300">
    <property type="entry name" value="P-loop containing nucleotide triphosphate hydrolases"/>
    <property type="match status" value="1"/>
</dbReference>
<dbReference type="OrthoDB" id="1137593at2"/>
<dbReference type="SUPFAM" id="SSF52540">
    <property type="entry name" value="P-loop containing nucleoside triphosphate hydrolases"/>
    <property type="match status" value="1"/>
</dbReference>
<dbReference type="InterPro" id="IPR011990">
    <property type="entry name" value="TPR-like_helical_dom_sf"/>
</dbReference>
<dbReference type="EMBL" id="FSRC01000003">
    <property type="protein sequence ID" value="SIO14463.1"/>
    <property type="molecule type" value="Genomic_DNA"/>
</dbReference>
<name>A0A1N6H3X8_9BACT</name>
<evidence type="ECO:0000313" key="6">
    <source>
        <dbReference type="Proteomes" id="UP000185221"/>
    </source>
</evidence>
<dbReference type="InterPro" id="IPR000792">
    <property type="entry name" value="Tscrpt_reg_LuxR_C"/>
</dbReference>
<dbReference type="Pfam" id="PF25873">
    <property type="entry name" value="WHD_MalT"/>
    <property type="match status" value="1"/>
</dbReference>
<reference evidence="6" key="1">
    <citation type="submission" date="2016-11" db="EMBL/GenBank/DDBJ databases">
        <authorList>
            <person name="Varghese N."/>
            <person name="Submissions S."/>
        </authorList>
    </citation>
    <scope>NUCLEOTIDE SEQUENCE [LARGE SCALE GENOMIC DNA]</scope>
    <source>
        <strain evidence="6">DSM 15292</strain>
    </source>
</reference>
<organism evidence="5 6">
    <name type="scientific">Algoriphagus halophilus</name>
    <dbReference type="NCBI Taxonomy" id="226505"/>
    <lineage>
        <taxon>Bacteria</taxon>
        <taxon>Pseudomonadati</taxon>
        <taxon>Bacteroidota</taxon>
        <taxon>Cytophagia</taxon>
        <taxon>Cytophagales</taxon>
        <taxon>Cyclobacteriaceae</taxon>
        <taxon>Algoriphagus</taxon>
    </lineage>
</organism>
<protein>
    <submittedName>
        <fullName evidence="5">ATP-, maltotriose-and DNA-dependent transcriptional regulator MalT</fullName>
    </submittedName>
</protein>
<dbReference type="InterPro" id="IPR041617">
    <property type="entry name" value="TPR_MalT"/>
</dbReference>
<dbReference type="PRINTS" id="PR00038">
    <property type="entry name" value="HTHLUXR"/>
</dbReference>
<evidence type="ECO:0000256" key="3">
    <source>
        <dbReference type="ARBA" id="ARBA00023163"/>
    </source>
</evidence>
<dbReference type="PROSITE" id="PS00622">
    <property type="entry name" value="HTH_LUXR_1"/>
    <property type="match status" value="1"/>
</dbReference>
<feature type="domain" description="HTH luxR-type" evidence="4">
    <location>
        <begin position="837"/>
        <end position="902"/>
    </location>
</feature>
<dbReference type="GO" id="GO:0006355">
    <property type="term" value="P:regulation of DNA-templated transcription"/>
    <property type="evidence" value="ECO:0007669"/>
    <property type="project" value="InterPro"/>
</dbReference>
<evidence type="ECO:0000256" key="1">
    <source>
        <dbReference type="ARBA" id="ARBA00023015"/>
    </source>
</evidence>
<dbReference type="SMART" id="SM00421">
    <property type="entry name" value="HTH_LUXR"/>
    <property type="match status" value="1"/>
</dbReference>
<gene>
    <name evidence="5" type="ORF">SAMN05444394_3533</name>
</gene>
<dbReference type="AlphaFoldDB" id="A0A1N6H3X8"/>